<feature type="region of interest" description="Disordered" evidence="1">
    <location>
        <begin position="31"/>
        <end position="68"/>
    </location>
</feature>
<organism evidence="2 3">
    <name type="scientific">Sphingomonas longa</name>
    <dbReference type="NCBI Taxonomy" id="2778730"/>
    <lineage>
        <taxon>Bacteria</taxon>
        <taxon>Pseudomonadati</taxon>
        <taxon>Pseudomonadota</taxon>
        <taxon>Alphaproteobacteria</taxon>
        <taxon>Sphingomonadales</taxon>
        <taxon>Sphingomonadaceae</taxon>
        <taxon>Sphingomonas</taxon>
    </lineage>
</organism>
<dbReference type="RefSeq" id="WP_204200224.1">
    <property type="nucleotide sequence ID" value="NZ_JAFEMC010000006.1"/>
</dbReference>
<gene>
    <name evidence="2" type="ORF">ILT43_17245</name>
</gene>
<protein>
    <recommendedName>
        <fullName evidence="4">Flagellar biosynthesis protein FliH</fullName>
    </recommendedName>
</protein>
<evidence type="ECO:0000313" key="3">
    <source>
        <dbReference type="Proteomes" id="UP000763641"/>
    </source>
</evidence>
<dbReference type="Proteomes" id="UP000763641">
    <property type="component" value="Unassembled WGS sequence"/>
</dbReference>
<evidence type="ECO:0000256" key="1">
    <source>
        <dbReference type="SAM" id="MobiDB-lite"/>
    </source>
</evidence>
<comment type="caution">
    <text evidence="2">The sequence shown here is derived from an EMBL/GenBank/DDBJ whole genome shotgun (WGS) entry which is preliminary data.</text>
</comment>
<evidence type="ECO:0000313" key="2">
    <source>
        <dbReference type="EMBL" id="MBM6578131.1"/>
    </source>
</evidence>
<dbReference type="EMBL" id="JAFEMC010000006">
    <property type="protein sequence ID" value="MBM6578131.1"/>
    <property type="molecule type" value="Genomic_DNA"/>
</dbReference>
<keyword evidence="3" id="KW-1185">Reference proteome</keyword>
<accession>A0ABS2DDG4</accession>
<sequence length="246" mass="25294">MSDFQPSGGFVAGFAARHEVAAGLLQAAFSPPGGFAPSDPRDRIATASGGMPRHFSPANPGSNPTAGWNPLDACAPAAEQPLVDPVAAARAEGYAEGLADATALAGAERDRDAALIQGIAGQLSTDRIDRTVIAAQLRQTVMLLVTRVVGDVGVAADRLSARVEVAARMLADAQESAMLRVHPDDVALLEGRLPATIFAVGDAHVARGSFVLESASTMVEDGPGLWLEQLTDAIDRVPLPQGAVAC</sequence>
<name>A0ABS2DDG4_9SPHN</name>
<evidence type="ECO:0008006" key="4">
    <source>
        <dbReference type="Google" id="ProtNLM"/>
    </source>
</evidence>
<reference evidence="2 3" key="1">
    <citation type="submission" date="2020-12" db="EMBL/GenBank/DDBJ databases">
        <title>Sphingomonas sp.</title>
        <authorList>
            <person name="Kim M.K."/>
        </authorList>
    </citation>
    <scope>NUCLEOTIDE SEQUENCE [LARGE SCALE GENOMIC DNA]</scope>
    <source>
        <strain evidence="2 3">BT552</strain>
    </source>
</reference>
<proteinExistence type="predicted"/>